<dbReference type="EMBL" id="HG670600">
    <property type="protein sequence ID" value="CDI77270.1"/>
    <property type="molecule type" value="Genomic_DNA"/>
</dbReference>
<dbReference type="GeneID" id="25270360"/>
<dbReference type="GO" id="GO:0016592">
    <property type="term" value="C:mediator complex"/>
    <property type="evidence" value="ECO:0007669"/>
    <property type="project" value="TreeGrafter"/>
</dbReference>
<keyword evidence="4" id="KW-1185">Reference proteome</keyword>
<evidence type="ECO:0000313" key="4">
    <source>
        <dbReference type="Proteomes" id="UP000018050"/>
    </source>
</evidence>
<feature type="compositionally biased region" description="Low complexity" evidence="2">
    <location>
        <begin position="470"/>
        <end position="492"/>
    </location>
</feature>
<dbReference type="OMA" id="QQTHEVK"/>
<accession>U6GAV9</accession>
<dbReference type="InterPro" id="IPR051647">
    <property type="entry name" value="Mediator_comp_sub12"/>
</dbReference>
<reference evidence="3" key="2">
    <citation type="submission" date="2013-10" db="EMBL/GenBank/DDBJ databases">
        <authorList>
            <person name="Aslett M."/>
        </authorList>
    </citation>
    <scope>NUCLEOTIDE SEQUENCE [LARGE SCALE GENOMIC DNA]</scope>
    <source>
        <strain evidence="3">Houghton</strain>
    </source>
</reference>
<dbReference type="GO" id="GO:0003713">
    <property type="term" value="F:transcription coactivator activity"/>
    <property type="evidence" value="ECO:0007669"/>
    <property type="project" value="TreeGrafter"/>
</dbReference>
<dbReference type="PANTHER" id="PTHR46007">
    <property type="entry name" value="MEDIATOR OF RNA POLYMERASE II TRANSCRIPTION SUBUNIT 12"/>
    <property type="match status" value="1"/>
</dbReference>
<proteinExistence type="predicted"/>
<feature type="coiled-coil region" evidence="1">
    <location>
        <begin position="61"/>
        <end position="114"/>
    </location>
</feature>
<reference evidence="3" key="1">
    <citation type="submission" date="2013-10" db="EMBL/GenBank/DDBJ databases">
        <title>Genomic analysis of the causative agents of coccidiosis in chickens.</title>
        <authorList>
            <person name="Reid A.J."/>
            <person name="Blake D."/>
            <person name="Billington K."/>
            <person name="Browne H."/>
            <person name="Dunn M."/>
            <person name="Hung S."/>
            <person name="Kawahara F."/>
            <person name="Miranda-Saavedra D."/>
            <person name="Mourier T."/>
            <person name="Nagra H."/>
            <person name="Otto T.D."/>
            <person name="Rawlings N."/>
            <person name="Sanchez A."/>
            <person name="Sanders M."/>
            <person name="Subramaniam C."/>
            <person name="Tay Y."/>
            <person name="Dear P."/>
            <person name="Doerig C."/>
            <person name="Gruber A."/>
            <person name="Parkinson J."/>
            <person name="Shirley M."/>
            <person name="Wan K.L."/>
            <person name="Berriman M."/>
            <person name="Tomley F."/>
            <person name="Pain A."/>
        </authorList>
    </citation>
    <scope>NUCLEOTIDE SEQUENCE [LARGE SCALE GENOMIC DNA]</scope>
    <source>
        <strain evidence="3">Houghton</strain>
    </source>
</reference>
<dbReference type="GO" id="GO:0045944">
    <property type="term" value="P:positive regulation of transcription by RNA polymerase II"/>
    <property type="evidence" value="ECO:0007669"/>
    <property type="project" value="TreeGrafter"/>
</dbReference>
<evidence type="ECO:0000256" key="1">
    <source>
        <dbReference type="SAM" id="Coils"/>
    </source>
</evidence>
<dbReference type="VEuPathDB" id="ToxoDB:EAH_00022900"/>
<feature type="region of interest" description="Disordered" evidence="2">
    <location>
        <begin position="449"/>
        <end position="494"/>
    </location>
</feature>
<evidence type="ECO:0000313" key="3">
    <source>
        <dbReference type="EMBL" id="CDI77270.1"/>
    </source>
</evidence>
<sequence>MRHLLQQAEIVLSAVMGGGPSTSAAAAAAAAAGAAAGRGGMHQQHGPYGGLGGGAAGDAILDPLQQQLLQLEQQQQQQLQEVMVQMQRTQQAERQKVEQKLIEARQQHIELQQQSSKIRSLLVSCEAGLAEVQRGIKELKKGETLIEQTTLTLEATLQRLVNSDGTGFDMGDLGIVDDKTYLDTKIMLGRQLQGVNGLLGKVAAGLEEAEAAATRLSLQGPSGRQVAEQLLQGCADIQLALRTQEEHLRDVVAALEAKQIACDKTMQELKTAIEAALAKYAEVLQQQVQQQQQQIMAAAEALLAAATADAERLKQQLDAEINKLVSGNVSTDLANEQLRVMQQAVAAWEAAVGHSVAAIDTLLDAAASAAASAAALPPPHVVDTSGLSQAVQQTHEVKKAIRKQRAELQQMLGVMSAQLREGQRQQQQQQMFQLQQQQQQQHQGLFSIQPIKQGPTSDPYSGYLLPSQVQQPQQPQQPQQHMPHQFMHPPQHLGRLLQHPTGFTQQQQYPAGFPQQQQHPAGFPQQQQQMQQRGSSHQPQQHPFTGGPTIDWGGVP</sequence>
<name>U6GAV9_EIMAC</name>
<dbReference type="AlphaFoldDB" id="U6GAV9"/>
<dbReference type="Proteomes" id="UP000018050">
    <property type="component" value="Unassembled WGS sequence"/>
</dbReference>
<feature type="coiled-coil region" evidence="1">
    <location>
        <begin position="266"/>
        <end position="323"/>
    </location>
</feature>
<keyword evidence="1" id="KW-0175">Coiled coil</keyword>
<evidence type="ECO:0000256" key="2">
    <source>
        <dbReference type="SAM" id="MobiDB-lite"/>
    </source>
</evidence>
<dbReference type="RefSeq" id="XP_013252343.1">
    <property type="nucleotide sequence ID" value="XM_013396889.1"/>
</dbReference>
<dbReference type="PANTHER" id="PTHR46007:SF8">
    <property type="entry name" value="C2H2-TYPE DOMAIN-CONTAINING PROTEIN"/>
    <property type="match status" value="1"/>
</dbReference>
<protein>
    <submittedName>
        <fullName evidence="3">Uncharacterized protein</fullName>
    </submittedName>
</protein>
<dbReference type="OrthoDB" id="349305at2759"/>
<organism evidence="3 4">
    <name type="scientific">Eimeria acervulina</name>
    <name type="common">Coccidian parasite</name>
    <dbReference type="NCBI Taxonomy" id="5801"/>
    <lineage>
        <taxon>Eukaryota</taxon>
        <taxon>Sar</taxon>
        <taxon>Alveolata</taxon>
        <taxon>Apicomplexa</taxon>
        <taxon>Conoidasida</taxon>
        <taxon>Coccidia</taxon>
        <taxon>Eucoccidiorida</taxon>
        <taxon>Eimeriorina</taxon>
        <taxon>Eimeriidae</taxon>
        <taxon>Eimeria</taxon>
    </lineage>
</organism>
<gene>
    <name evidence="3" type="ORF">EAH_00022900</name>
</gene>
<feature type="region of interest" description="Disordered" evidence="2">
    <location>
        <begin position="512"/>
        <end position="556"/>
    </location>
</feature>
<feature type="compositionally biased region" description="Low complexity" evidence="2">
    <location>
        <begin position="512"/>
        <end position="543"/>
    </location>
</feature>